<evidence type="ECO:0000256" key="3">
    <source>
        <dbReference type="ARBA" id="ARBA00022552"/>
    </source>
</evidence>
<feature type="compositionally biased region" description="Basic and acidic residues" evidence="8">
    <location>
        <begin position="431"/>
        <end position="448"/>
    </location>
</feature>
<dbReference type="GO" id="GO:0032040">
    <property type="term" value="C:small-subunit processome"/>
    <property type="evidence" value="ECO:0007669"/>
    <property type="project" value="TreeGrafter"/>
</dbReference>
<dbReference type="Pfam" id="PF00400">
    <property type="entry name" value="WD40"/>
    <property type="match status" value="1"/>
</dbReference>
<feature type="compositionally biased region" description="Basic residues" evidence="8">
    <location>
        <begin position="454"/>
        <end position="472"/>
    </location>
</feature>
<evidence type="ECO:0000313" key="10">
    <source>
        <dbReference type="EMBL" id="KOO22791.1"/>
    </source>
</evidence>
<keyword evidence="4 7" id="KW-0853">WD repeat</keyword>
<dbReference type="PANTHER" id="PTHR14085:SF3">
    <property type="entry name" value="WD REPEAT-CONTAINING PROTEIN 46"/>
    <property type="match status" value="1"/>
</dbReference>
<dbReference type="Gene3D" id="2.130.10.10">
    <property type="entry name" value="YVTN repeat-like/Quinoprotein amine dehydrogenase"/>
    <property type="match status" value="2"/>
</dbReference>
<feature type="non-terminal residue" evidence="10">
    <location>
        <position position="1026"/>
    </location>
</feature>
<evidence type="ECO:0000256" key="6">
    <source>
        <dbReference type="ARBA" id="ARBA00023242"/>
    </source>
</evidence>
<proteinExistence type="inferred from homology"/>
<reference evidence="11" key="1">
    <citation type="journal article" date="2015" name="PLoS Genet.">
        <title>Genome Sequence and Transcriptome Analyses of Chrysochromulina tobin: Metabolic Tools for Enhanced Algal Fitness in the Prominent Order Prymnesiales (Haptophyceae).</title>
        <authorList>
            <person name="Hovde B.T."/>
            <person name="Deodato C.R."/>
            <person name="Hunsperger H.M."/>
            <person name="Ryken S.A."/>
            <person name="Yost W."/>
            <person name="Jha R.K."/>
            <person name="Patterson J."/>
            <person name="Monnat R.J. Jr."/>
            <person name="Barlow S.B."/>
            <person name="Starkenburg S.R."/>
            <person name="Cattolico R.A."/>
        </authorList>
    </citation>
    <scope>NUCLEOTIDE SEQUENCE</scope>
    <source>
        <strain evidence="11">CCMP291</strain>
    </source>
</reference>
<feature type="region of interest" description="Disordered" evidence="8">
    <location>
        <begin position="413"/>
        <end position="477"/>
    </location>
</feature>
<evidence type="ECO:0000256" key="4">
    <source>
        <dbReference type="ARBA" id="ARBA00022574"/>
    </source>
</evidence>
<dbReference type="Proteomes" id="UP000037460">
    <property type="component" value="Unassembled WGS sequence"/>
</dbReference>
<comment type="subcellular location">
    <subcellularLocation>
        <location evidence="1">Nucleus</location>
        <location evidence="1">Nucleolus</location>
    </subcellularLocation>
</comment>
<dbReference type="SMART" id="SM01033">
    <property type="entry name" value="BING4CT"/>
    <property type="match status" value="1"/>
</dbReference>
<evidence type="ECO:0000259" key="9">
    <source>
        <dbReference type="SMART" id="SM01033"/>
    </source>
</evidence>
<dbReference type="SUPFAM" id="SSF50978">
    <property type="entry name" value="WD40 repeat-like"/>
    <property type="match status" value="1"/>
</dbReference>
<feature type="repeat" description="WD" evidence="7">
    <location>
        <begin position="262"/>
        <end position="303"/>
    </location>
</feature>
<accession>A0A0M0J864</accession>
<feature type="region of interest" description="Disordered" evidence="8">
    <location>
        <begin position="1"/>
        <end position="29"/>
    </location>
</feature>
<dbReference type="InterPro" id="IPR015943">
    <property type="entry name" value="WD40/YVTN_repeat-like_dom_sf"/>
</dbReference>
<dbReference type="AlphaFoldDB" id="A0A0M0J864"/>
<dbReference type="FunFam" id="2.130.10.10:FF:000378">
    <property type="entry name" value="U3 small nucleolar RNA-associated protein 7"/>
    <property type="match status" value="1"/>
</dbReference>
<name>A0A0M0J864_9EUKA</name>
<comment type="caution">
    <text evidence="10">The sequence shown here is derived from an EMBL/GenBank/DDBJ whole genome shotgun (WGS) entry which is preliminary data.</text>
</comment>
<dbReference type="PANTHER" id="PTHR14085">
    <property type="entry name" value="WD-REPEAT PROTEIN BING4"/>
    <property type="match status" value="1"/>
</dbReference>
<gene>
    <name evidence="10" type="ORF">Ctob_004599</name>
</gene>
<dbReference type="InterPro" id="IPR019775">
    <property type="entry name" value="WD40_repeat_CS"/>
</dbReference>
<dbReference type="OrthoDB" id="10251154at2759"/>
<dbReference type="InterPro" id="IPR040315">
    <property type="entry name" value="WDR46/Utp7"/>
</dbReference>
<dbReference type="SMART" id="SM00320">
    <property type="entry name" value="WD40"/>
    <property type="match status" value="5"/>
</dbReference>
<dbReference type="InterPro" id="IPR012952">
    <property type="entry name" value="BING4_C_dom"/>
</dbReference>
<dbReference type="Pfam" id="PF08149">
    <property type="entry name" value="BING4CT"/>
    <property type="match status" value="1"/>
</dbReference>
<keyword evidence="6" id="KW-0539">Nucleus</keyword>
<evidence type="ECO:0000313" key="11">
    <source>
        <dbReference type="Proteomes" id="UP000037460"/>
    </source>
</evidence>
<dbReference type="PROSITE" id="PS50294">
    <property type="entry name" value="WD_REPEATS_REGION"/>
    <property type="match status" value="1"/>
</dbReference>
<dbReference type="InterPro" id="IPR036322">
    <property type="entry name" value="WD40_repeat_dom_sf"/>
</dbReference>
<evidence type="ECO:0000256" key="2">
    <source>
        <dbReference type="ARBA" id="ARBA00005705"/>
    </source>
</evidence>
<keyword evidence="3" id="KW-0698">rRNA processing</keyword>
<keyword evidence="5" id="KW-0677">Repeat</keyword>
<sequence>MGKRNRGNTEPSAVKKYERGQANKSKGVVKHRLKLAIKRDEKKMAQAARSAAQSELLLPSEPGMLETEGEMERTARISQRAIAQAADQQTQRKAYDMKLDRFGPYRATYTANGRHLLLGGHKGHIALVDWEGCKITRELHVRETVRDVCFLRDHTMFAAAQHKNLYIYDGMGTELHCLRDHGPEVHRLGFLRYHWLLTTIGSAGRLRYMDVSTGAHVADLPTRLGVCDCMRLNPWNALVALGHRNGVVTMWTPNLSEPAVKMLCHKGGVSALAIDRSGRYMATAGRDGALKLWDIRTYRPLHEYYTPRPVSDLDISDRGMLAAVHGPSVQVFKDGLSKRTNGPYLTHLLPGCAAATERFCPYEDVLGIGHSRGFSSMLAPGAGEPNFDSFEANPYENRKQRREGEVHSLLDKLPPATIQMDPTRLNTVDRQQTERQKEFQAAREERLAEIQSQKKSKKKTRGRSKISRKLAKKQTTVGASADGTALVGDNDDSAKRHGLVTHFPAQDHSPGDVREIWDFERGTLNGVIPQPNHTYNVMSHGNEHGVVIAETTHGGIGSLAAGKGTILDYGSLIMTTLQRARTAREAITVMAELCEAYGYHSTMEGFSISDGDECWYMELLGKGDYGKGILYVALRVPEGYFTANANQARISAFLPCDDASTCMMAPDVTTFAIARGLWKGSPTDPAFSFSDVYDPVTPTGARFCEARVWYIFQQLAEPTDFDAEYYLPYAQGFNLTRRMPLWVRPKRGLTRADVHAALSSKYEGSWLDPALDVTAGPEHTPYRYNGLSWQLKNQSFVNERIVGTQFTAWHFVASVRGRATPAPLRALLWWGADDHAWAPKVPLYGGASAVHRSYDDANCSARLACRVANGLPGSMMAFSWDSAFWVNSAVARLVYQDYNRAGPLVTRAREQLEAHLAPLVAAAEANATAKWASGDVAGVAAVLSALAVEATAEATARWTALWMKLMVTLQDGSTAAEEPADLLCGCTKTAPVYEAAWLEKVVNDTHDHYRLPAKDCAYLDADGHCH</sequence>
<evidence type="ECO:0000256" key="5">
    <source>
        <dbReference type="ARBA" id="ARBA00022737"/>
    </source>
</evidence>
<evidence type="ECO:0000256" key="8">
    <source>
        <dbReference type="SAM" id="MobiDB-lite"/>
    </source>
</evidence>
<dbReference type="GO" id="GO:0000462">
    <property type="term" value="P:maturation of SSU-rRNA from tricistronic rRNA transcript (SSU-rRNA, 5.8S rRNA, LSU-rRNA)"/>
    <property type="evidence" value="ECO:0007669"/>
    <property type="project" value="TreeGrafter"/>
</dbReference>
<protein>
    <submittedName>
        <fullName evidence="10">U3 snornp-associated protein utp7</fullName>
    </submittedName>
</protein>
<organism evidence="10 11">
    <name type="scientific">Chrysochromulina tobinii</name>
    <dbReference type="NCBI Taxonomy" id="1460289"/>
    <lineage>
        <taxon>Eukaryota</taxon>
        <taxon>Haptista</taxon>
        <taxon>Haptophyta</taxon>
        <taxon>Prymnesiophyceae</taxon>
        <taxon>Prymnesiales</taxon>
        <taxon>Chrysochromulinaceae</taxon>
        <taxon>Chrysochromulina</taxon>
    </lineage>
</organism>
<dbReference type="GO" id="GO:0006508">
    <property type="term" value="P:proteolysis"/>
    <property type="evidence" value="ECO:0007669"/>
    <property type="project" value="InterPro"/>
</dbReference>
<dbReference type="GO" id="GO:0030686">
    <property type="term" value="C:90S preribosome"/>
    <property type="evidence" value="ECO:0007669"/>
    <property type="project" value="TreeGrafter"/>
</dbReference>
<evidence type="ECO:0000256" key="7">
    <source>
        <dbReference type="PROSITE-ProRule" id="PRU00221"/>
    </source>
</evidence>
<dbReference type="InterPro" id="IPR001680">
    <property type="entry name" value="WD40_rpt"/>
</dbReference>
<dbReference type="PROSITE" id="PS50082">
    <property type="entry name" value="WD_REPEATS_2"/>
    <property type="match status" value="1"/>
</dbReference>
<dbReference type="PROSITE" id="PS00678">
    <property type="entry name" value="WD_REPEATS_1"/>
    <property type="match status" value="1"/>
</dbReference>
<comment type="similarity">
    <text evidence="2">Belongs to the peptidase C69 family. Secernin subfamily.</text>
</comment>
<dbReference type="EMBL" id="JWZX01003250">
    <property type="protein sequence ID" value="KOO22791.1"/>
    <property type="molecule type" value="Genomic_DNA"/>
</dbReference>
<dbReference type="GO" id="GO:0070004">
    <property type="term" value="F:cysteine-type exopeptidase activity"/>
    <property type="evidence" value="ECO:0007669"/>
    <property type="project" value="InterPro"/>
</dbReference>
<feature type="domain" description="BING4 C-terminal" evidence="9">
    <location>
        <begin position="343"/>
        <end position="422"/>
    </location>
</feature>
<dbReference type="Pfam" id="PF03577">
    <property type="entry name" value="Peptidase_C69"/>
    <property type="match status" value="1"/>
</dbReference>
<dbReference type="GO" id="GO:0016805">
    <property type="term" value="F:dipeptidase activity"/>
    <property type="evidence" value="ECO:0007669"/>
    <property type="project" value="InterPro"/>
</dbReference>
<keyword evidence="11" id="KW-1185">Reference proteome</keyword>
<evidence type="ECO:0000256" key="1">
    <source>
        <dbReference type="ARBA" id="ARBA00004604"/>
    </source>
</evidence>
<dbReference type="InterPro" id="IPR005322">
    <property type="entry name" value="Peptidase_C69"/>
</dbReference>